<dbReference type="InterPro" id="IPR000214">
    <property type="entry name" value="Znf_DNA_glyclase/AP_lyase"/>
</dbReference>
<dbReference type="InterPro" id="IPR035937">
    <property type="entry name" value="FPG_N"/>
</dbReference>
<dbReference type="InterPro" id="IPR010979">
    <property type="entry name" value="Ribosomal_uS13-like_H2TH"/>
</dbReference>
<dbReference type="Pfam" id="PF01149">
    <property type="entry name" value="Fapy_DNA_glyco"/>
    <property type="match status" value="1"/>
</dbReference>
<evidence type="ECO:0000256" key="11">
    <source>
        <dbReference type="ARBA" id="ARBA00023268"/>
    </source>
</evidence>
<evidence type="ECO:0000256" key="13">
    <source>
        <dbReference type="PROSITE-ProRule" id="PRU00391"/>
    </source>
</evidence>
<dbReference type="SUPFAM" id="SSF81624">
    <property type="entry name" value="N-terminal domain of MutM-like DNA repair proteins"/>
    <property type="match status" value="1"/>
</dbReference>
<keyword evidence="10" id="KW-0456">Lyase</keyword>
<evidence type="ECO:0000259" key="15">
    <source>
        <dbReference type="PROSITE" id="PS51068"/>
    </source>
</evidence>
<keyword evidence="7" id="KW-0862">Zinc</keyword>
<dbReference type="GO" id="GO:0140078">
    <property type="term" value="F:class I DNA-(apurinic or apyrimidinic site) endonuclease activity"/>
    <property type="evidence" value="ECO:0007669"/>
    <property type="project" value="UniProtKB-EC"/>
</dbReference>
<evidence type="ECO:0000256" key="1">
    <source>
        <dbReference type="ARBA" id="ARBA00009409"/>
    </source>
</evidence>
<dbReference type="SUPFAM" id="SSF46946">
    <property type="entry name" value="S13-like H2TH domain"/>
    <property type="match status" value="1"/>
</dbReference>
<comment type="similarity">
    <text evidence="1">Belongs to the FPG family.</text>
</comment>
<evidence type="ECO:0000256" key="3">
    <source>
        <dbReference type="ARBA" id="ARBA00022723"/>
    </source>
</evidence>
<gene>
    <name evidence="16" type="ORF">FB459_1557</name>
</gene>
<dbReference type="PANTHER" id="PTHR42697">
    <property type="entry name" value="ENDONUCLEASE 8"/>
    <property type="match status" value="1"/>
</dbReference>
<proteinExistence type="inferred from homology"/>
<dbReference type="PANTHER" id="PTHR42697:SF1">
    <property type="entry name" value="ENDONUCLEASE 8"/>
    <property type="match status" value="1"/>
</dbReference>
<keyword evidence="16" id="KW-0255">Endonuclease</keyword>
<keyword evidence="4" id="KW-0227">DNA damage</keyword>
<evidence type="ECO:0000256" key="7">
    <source>
        <dbReference type="ARBA" id="ARBA00022833"/>
    </source>
</evidence>
<dbReference type="Gene3D" id="3.20.190.10">
    <property type="entry name" value="MutM-like, N-terminal"/>
    <property type="match status" value="1"/>
</dbReference>
<keyword evidence="9" id="KW-0234">DNA repair</keyword>
<dbReference type="EMBL" id="VFMO01000001">
    <property type="protein sequence ID" value="TQJ14110.1"/>
    <property type="molecule type" value="Genomic_DNA"/>
</dbReference>
<evidence type="ECO:0000256" key="8">
    <source>
        <dbReference type="ARBA" id="ARBA00023125"/>
    </source>
</evidence>
<evidence type="ECO:0000256" key="4">
    <source>
        <dbReference type="ARBA" id="ARBA00022763"/>
    </source>
</evidence>
<evidence type="ECO:0000256" key="6">
    <source>
        <dbReference type="ARBA" id="ARBA00022801"/>
    </source>
</evidence>
<organism evidence="16 17">
    <name type="scientific">Yimella lutea</name>
    <dbReference type="NCBI Taxonomy" id="587872"/>
    <lineage>
        <taxon>Bacteria</taxon>
        <taxon>Bacillati</taxon>
        <taxon>Actinomycetota</taxon>
        <taxon>Actinomycetes</taxon>
        <taxon>Micrococcales</taxon>
        <taxon>Dermacoccaceae</taxon>
        <taxon>Yimella</taxon>
    </lineage>
</organism>
<dbReference type="GO" id="GO:0003684">
    <property type="term" value="F:damaged DNA binding"/>
    <property type="evidence" value="ECO:0007669"/>
    <property type="project" value="InterPro"/>
</dbReference>
<dbReference type="AlphaFoldDB" id="A0A542EFN7"/>
<accession>A0A542EFN7</accession>
<evidence type="ECO:0000256" key="9">
    <source>
        <dbReference type="ARBA" id="ARBA00023204"/>
    </source>
</evidence>
<dbReference type="InterPro" id="IPR012319">
    <property type="entry name" value="FPG_cat"/>
</dbReference>
<dbReference type="GO" id="GO:0000703">
    <property type="term" value="F:oxidized pyrimidine nucleobase lesion DNA N-glycosylase activity"/>
    <property type="evidence" value="ECO:0007669"/>
    <property type="project" value="TreeGrafter"/>
</dbReference>
<evidence type="ECO:0000259" key="14">
    <source>
        <dbReference type="PROSITE" id="PS51066"/>
    </source>
</evidence>
<dbReference type="InterPro" id="IPR015886">
    <property type="entry name" value="H2TH_FPG"/>
</dbReference>
<dbReference type="RefSeq" id="WP_141928020.1">
    <property type="nucleotide sequence ID" value="NZ_BAABCI010000034.1"/>
</dbReference>
<reference evidence="16 17" key="1">
    <citation type="submission" date="2019-06" db="EMBL/GenBank/DDBJ databases">
        <title>Sequencing the genomes of 1000 actinobacteria strains.</title>
        <authorList>
            <person name="Klenk H.-P."/>
        </authorList>
    </citation>
    <scope>NUCLEOTIDE SEQUENCE [LARGE SCALE GENOMIC DNA]</scope>
    <source>
        <strain evidence="16 17">DSM 19828</strain>
    </source>
</reference>
<dbReference type="SMART" id="SM01232">
    <property type="entry name" value="H2TH"/>
    <property type="match status" value="1"/>
</dbReference>
<keyword evidence="17" id="KW-1185">Reference proteome</keyword>
<dbReference type="SUPFAM" id="SSF57716">
    <property type="entry name" value="Glucocorticoid receptor-like (DNA-binding domain)"/>
    <property type="match status" value="1"/>
</dbReference>
<dbReference type="Proteomes" id="UP000320806">
    <property type="component" value="Unassembled WGS sequence"/>
</dbReference>
<dbReference type="InterPro" id="IPR044090">
    <property type="entry name" value="Nei2_N"/>
</dbReference>
<keyword evidence="8" id="KW-0238">DNA-binding</keyword>
<dbReference type="OrthoDB" id="9800855at2"/>
<dbReference type="PROSITE" id="PS51068">
    <property type="entry name" value="FPG_CAT"/>
    <property type="match status" value="1"/>
</dbReference>
<dbReference type="Pfam" id="PF06831">
    <property type="entry name" value="H2TH"/>
    <property type="match status" value="1"/>
</dbReference>
<dbReference type="SMART" id="SM00898">
    <property type="entry name" value="Fapy_DNA_glyco"/>
    <property type="match status" value="1"/>
</dbReference>
<keyword evidence="11" id="KW-0511">Multifunctional enzyme</keyword>
<sequence>MPEGDAVWRTARRLDRALRGDELVGVDLRMGRLPEVELRGRRTIEVVPRGKHILHRIDSGWTLHSHLRMDGSWRVVPTPRVSPRFAAHADIRALVATAEKACAGRKLGMLNLVRTRDEHRLVGHLGPDILGADWDEDEALRRLRANGGRPIGAALLDQRNLAGLGTIWTTEPLFERGVDPWLPVDRLDEGDIRDVLQIAYRMLHDAIGEGRHVPQAYERKGWPCPRCGAKLRIGMIGDAPQARQLTYCPSCQRNPTHG</sequence>
<dbReference type="PROSITE" id="PS51066">
    <property type="entry name" value="ZF_FPG_2"/>
    <property type="match status" value="1"/>
</dbReference>
<protein>
    <recommendedName>
        <fullName evidence="2">DNA-(apurinic or apyrimidinic site) lyase</fullName>
        <ecNumber evidence="2">4.2.99.18</ecNumber>
    </recommendedName>
</protein>
<keyword evidence="12" id="KW-0326">Glycosidase</keyword>
<keyword evidence="3" id="KW-0479">Metal-binding</keyword>
<dbReference type="CDD" id="cd08971">
    <property type="entry name" value="AcNei2_N"/>
    <property type="match status" value="1"/>
</dbReference>
<evidence type="ECO:0000256" key="5">
    <source>
        <dbReference type="ARBA" id="ARBA00022771"/>
    </source>
</evidence>
<keyword evidence="6" id="KW-0378">Hydrolase</keyword>
<keyword evidence="5 13" id="KW-0863">Zinc-finger</keyword>
<dbReference type="Gene3D" id="1.10.8.50">
    <property type="match status" value="1"/>
</dbReference>
<comment type="caution">
    <text evidence="16">The sequence shown here is derived from an EMBL/GenBank/DDBJ whole genome shotgun (WGS) entry which is preliminary data.</text>
</comment>
<dbReference type="EC" id="4.2.99.18" evidence="2"/>
<evidence type="ECO:0000256" key="2">
    <source>
        <dbReference type="ARBA" id="ARBA00012720"/>
    </source>
</evidence>
<evidence type="ECO:0000313" key="16">
    <source>
        <dbReference type="EMBL" id="TQJ14110.1"/>
    </source>
</evidence>
<keyword evidence="16" id="KW-0540">Nuclease</keyword>
<evidence type="ECO:0000256" key="12">
    <source>
        <dbReference type="ARBA" id="ARBA00023295"/>
    </source>
</evidence>
<feature type="domain" description="Formamidopyrimidine-DNA glycosylase catalytic" evidence="15">
    <location>
        <begin position="2"/>
        <end position="95"/>
    </location>
</feature>
<name>A0A542EFN7_9MICO</name>
<feature type="domain" description="FPG-type" evidence="14">
    <location>
        <begin position="215"/>
        <end position="253"/>
    </location>
</feature>
<evidence type="ECO:0000313" key="17">
    <source>
        <dbReference type="Proteomes" id="UP000320806"/>
    </source>
</evidence>
<dbReference type="GO" id="GO:0006284">
    <property type="term" value="P:base-excision repair"/>
    <property type="evidence" value="ECO:0007669"/>
    <property type="project" value="InterPro"/>
</dbReference>
<dbReference type="GO" id="GO:0008270">
    <property type="term" value="F:zinc ion binding"/>
    <property type="evidence" value="ECO:0007669"/>
    <property type="project" value="UniProtKB-KW"/>
</dbReference>
<evidence type="ECO:0000256" key="10">
    <source>
        <dbReference type="ARBA" id="ARBA00023239"/>
    </source>
</evidence>